<reference evidence="4" key="1">
    <citation type="submission" date="2021-03" db="EMBL/GenBank/DDBJ databases">
        <title>Genomic Encyclopedia of Type Strains, Phase IV (KMG-V): Genome sequencing to study the core and pangenomes of soil and plant-associated prokaryotes.</title>
        <authorList>
            <person name="Whitman W."/>
        </authorList>
    </citation>
    <scope>NUCLEOTIDE SEQUENCE</scope>
    <source>
        <strain evidence="4">C4</strain>
    </source>
</reference>
<name>A0A8J7S4E2_METVO</name>
<feature type="domain" description="Proteinase inhibitor I42 chagasin" evidence="3">
    <location>
        <begin position="10"/>
        <end position="96"/>
    </location>
</feature>
<dbReference type="AlphaFoldDB" id="A0A8J7S4E2"/>
<dbReference type="InterPro" id="IPR036331">
    <property type="entry name" value="Chagasin-like_sf"/>
</dbReference>
<evidence type="ECO:0000313" key="5">
    <source>
        <dbReference type="Proteomes" id="UP000740329"/>
    </source>
</evidence>
<dbReference type="GO" id="GO:0004869">
    <property type="term" value="F:cysteine-type endopeptidase inhibitor activity"/>
    <property type="evidence" value="ECO:0007669"/>
    <property type="project" value="UniProtKB-KW"/>
</dbReference>
<evidence type="ECO:0000313" key="4">
    <source>
        <dbReference type="EMBL" id="MBP2201300.1"/>
    </source>
</evidence>
<keyword evidence="2" id="KW-0789">Thiol protease inhibitor</keyword>
<evidence type="ECO:0000259" key="3">
    <source>
        <dbReference type="Pfam" id="PF09394"/>
    </source>
</evidence>
<accession>A0A8J7S4E2</accession>
<gene>
    <name evidence="4" type="ORF">J3E07_000698</name>
</gene>
<proteinExistence type="predicted"/>
<dbReference type="Gene3D" id="2.60.40.2020">
    <property type="match status" value="1"/>
</dbReference>
<dbReference type="EMBL" id="JAGGMV010000001">
    <property type="protein sequence ID" value="MBP2201300.1"/>
    <property type="molecule type" value="Genomic_DNA"/>
</dbReference>
<dbReference type="Proteomes" id="UP000740329">
    <property type="component" value="Unassembled WGS sequence"/>
</dbReference>
<dbReference type="RefSeq" id="WP_209590745.1">
    <property type="nucleotide sequence ID" value="NZ_JAGGMU010000001.1"/>
</dbReference>
<dbReference type="OrthoDB" id="61066at2157"/>
<dbReference type="InterPro" id="IPR018990">
    <property type="entry name" value="Prot_inh_I42_chagasin"/>
</dbReference>
<dbReference type="SUPFAM" id="SSF141066">
    <property type="entry name" value="ICP-like"/>
    <property type="match status" value="1"/>
</dbReference>
<organism evidence="4 5">
    <name type="scientific">Methanococcus voltae</name>
    <dbReference type="NCBI Taxonomy" id="2188"/>
    <lineage>
        <taxon>Archaea</taxon>
        <taxon>Methanobacteriati</taxon>
        <taxon>Methanobacteriota</taxon>
        <taxon>Methanomada group</taxon>
        <taxon>Methanococci</taxon>
        <taxon>Methanococcales</taxon>
        <taxon>Methanococcaceae</taxon>
        <taxon>Methanococcus</taxon>
    </lineage>
</organism>
<evidence type="ECO:0000256" key="1">
    <source>
        <dbReference type="ARBA" id="ARBA00022690"/>
    </source>
</evidence>
<keyword evidence="1" id="KW-0646">Protease inhibitor</keyword>
<evidence type="ECO:0000256" key="2">
    <source>
        <dbReference type="ARBA" id="ARBA00022704"/>
    </source>
</evidence>
<sequence length="347" mass="38031">MENKKIGDINVNAKERFKVDLYTNGGIPYVWGITYIPDFVAFVDKTTTVIDPKPGGRVKVTFEFLAMEKGQDYLGFKLVQPFGDFEVAEEVSYALIVESPTTSRAKNEMRSLNAAMGDSKFLKIAPEALSTLVNEKNIQAYKDPETGGIIVVYGAPTPPDPVTDYGVPCLTENAGTIPPLLYGIPCLSVATNNICIPPYGFSRQFYDPIVAYGVNCAPNTAVANVGGLQTQMLYAAPMVIESKENCLLKYGTPWGISRNSEECILKYGAPIFDCENAQGDDCILKYGFPVRIEKTTEDSERCVVKYGTPSGIAKNANECNLKYGFPVGFIEHPNCIVKYGFPDGTYK</sequence>
<comment type="caution">
    <text evidence="4">The sequence shown here is derived from an EMBL/GenBank/DDBJ whole genome shotgun (WGS) entry which is preliminary data.</text>
</comment>
<protein>
    <recommendedName>
        <fullName evidence="3">Proteinase inhibitor I42 chagasin domain-containing protein</fullName>
    </recommendedName>
</protein>
<dbReference type="Pfam" id="PF09394">
    <property type="entry name" value="Inhibitor_I42"/>
    <property type="match status" value="1"/>
</dbReference>